<evidence type="ECO:0008006" key="4">
    <source>
        <dbReference type="Google" id="ProtNLM"/>
    </source>
</evidence>
<dbReference type="EMBL" id="JBHSNB010000003">
    <property type="protein sequence ID" value="MFC5586527.1"/>
    <property type="molecule type" value="Genomic_DNA"/>
</dbReference>
<accession>A0ABW0TB93</accession>
<evidence type="ECO:0000313" key="2">
    <source>
        <dbReference type="EMBL" id="MFC5586527.1"/>
    </source>
</evidence>
<feature type="transmembrane region" description="Helical" evidence="1">
    <location>
        <begin position="40"/>
        <end position="58"/>
    </location>
</feature>
<reference evidence="3" key="1">
    <citation type="journal article" date="2019" name="Int. J. Syst. Evol. Microbiol.">
        <title>The Global Catalogue of Microorganisms (GCM) 10K type strain sequencing project: providing services to taxonomists for standard genome sequencing and annotation.</title>
        <authorList>
            <consortium name="The Broad Institute Genomics Platform"/>
            <consortium name="The Broad Institute Genome Sequencing Center for Infectious Disease"/>
            <person name="Wu L."/>
            <person name="Ma J."/>
        </authorList>
    </citation>
    <scope>NUCLEOTIDE SEQUENCE [LARGE SCALE GENOMIC DNA]</scope>
    <source>
        <strain evidence="3">JCM 3366</strain>
    </source>
</reference>
<dbReference type="RefSeq" id="WP_223021943.1">
    <property type="nucleotide sequence ID" value="NZ_CP078143.1"/>
</dbReference>
<proteinExistence type="predicted"/>
<gene>
    <name evidence="2" type="ORF">ACFPOD_15540</name>
</gene>
<dbReference type="SUPFAM" id="SSF81442">
    <property type="entry name" value="Cytochrome c oxidase subunit I-like"/>
    <property type="match status" value="1"/>
</dbReference>
<keyword evidence="1" id="KW-0472">Membrane</keyword>
<dbReference type="InterPro" id="IPR036927">
    <property type="entry name" value="Cyt_c_oxase-like_su1_sf"/>
</dbReference>
<comment type="caution">
    <text evidence="2">The sequence shown here is derived from an EMBL/GenBank/DDBJ whole genome shotgun (WGS) entry which is preliminary data.</text>
</comment>
<keyword evidence="1" id="KW-1133">Transmembrane helix</keyword>
<dbReference type="Proteomes" id="UP001596107">
    <property type="component" value="Unassembled WGS sequence"/>
</dbReference>
<name>A0ABW0TB93_9HYPH</name>
<keyword evidence="3" id="KW-1185">Reference proteome</keyword>
<feature type="transmembrane region" description="Helical" evidence="1">
    <location>
        <begin position="96"/>
        <end position="117"/>
    </location>
</feature>
<organism evidence="2 3">
    <name type="scientific">Nitratireductor kimnyeongensis</name>
    <dbReference type="NCBI Taxonomy" id="430679"/>
    <lineage>
        <taxon>Bacteria</taxon>
        <taxon>Pseudomonadati</taxon>
        <taxon>Pseudomonadota</taxon>
        <taxon>Alphaproteobacteria</taxon>
        <taxon>Hyphomicrobiales</taxon>
        <taxon>Phyllobacteriaceae</taxon>
        <taxon>Nitratireductor</taxon>
    </lineage>
</organism>
<evidence type="ECO:0000313" key="3">
    <source>
        <dbReference type="Proteomes" id="UP001596107"/>
    </source>
</evidence>
<feature type="transmembrane region" description="Helical" evidence="1">
    <location>
        <begin position="7"/>
        <end position="28"/>
    </location>
</feature>
<dbReference type="Gene3D" id="1.20.210.10">
    <property type="entry name" value="Cytochrome c oxidase-like, subunit I domain"/>
    <property type="match status" value="1"/>
</dbReference>
<sequence length="127" mass="13089">MNGLARVCWITAPLYAVLEMVFGIYMSASGDHTLSPAHGHLNLLGWVTIALYGAFYTLVPEAAASRLAKLQVLIAQLGVIVIVPGIVFAISGTGEGLAKAGSVLILLSALLFLVIVVRGTGRSAAGA</sequence>
<feature type="transmembrane region" description="Helical" evidence="1">
    <location>
        <begin position="70"/>
        <end position="90"/>
    </location>
</feature>
<keyword evidence="1" id="KW-0812">Transmembrane</keyword>
<protein>
    <recommendedName>
        <fullName evidence="4">SPW repeat-containing protein</fullName>
    </recommendedName>
</protein>
<evidence type="ECO:0000256" key="1">
    <source>
        <dbReference type="SAM" id="Phobius"/>
    </source>
</evidence>